<feature type="transmembrane region" description="Helical" evidence="1">
    <location>
        <begin position="49"/>
        <end position="68"/>
    </location>
</feature>
<keyword evidence="1" id="KW-0472">Membrane</keyword>
<feature type="transmembrane region" description="Helical" evidence="1">
    <location>
        <begin position="21"/>
        <end position="37"/>
    </location>
</feature>
<feature type="transmembrane region" description="Helical" evidence="1">
    <location>
        <begin position="80"/>
        <end position="103"/>
    </location>
</feature>
<dbReference type="EMBL" id="AP018248">
    <property type="protein sequence ID" value="BAZ02143.1"/>
    <property type="molecule type" value="Genomic_DNA"/>
</dbReference>
<feature type="transmembrane region" description="Helical" evidence="1">
    <location>
        <begin position="207"/>
        <end position="223"/>
    </location>
</feature>
<keyword evidence="1" id="KW-1133">Transmembrane helix</keyword>
<feature type="transmembrane region" description="Helical" evidence="1">
    <location>
        <begin position="409"/>
        <end position="428"/>
    </location>
</feature>
<feature type="transmembrane region" description="Helical" evidence="1">
    <location>
        <begin position="137"/>
        <end position="156"/>
    </location>
</feature>
<dbReference type="Proteomes" id="UP000218785">
    <property type="component" value="Chromosome"/>
</dbReference>
<feature type="transmembrane region" description="Helical" evidence="1">
    <location>
        <begin position="229"/>
        <end position="245"/>
    </location>
</feature>
<evidence type="ECO:0000256" key="1">
    <source>
        <dbReference type="SAM" id="Phobius"/>
    </source>
</evidence>
<evidence type="ECO:0000313" key="3">
    <source>
        <dbReference type="Proteomes" id="UP000218785"/>
    </source>
</evidence>
<protein>
    <recommendedName>
        <fullName evidence="4">O-antigen polymerase</fullName>
    </recommendedName>
</protein>
<evidence type="ECO:0000313" key="2">
    <source>
        <dbReference type="EMBL" id="BAZ02143.1"/>
    </source>
</evidence>
<dbReference type="RefSeq" id="WP_096582152.1">
    <property type="nucleotide sequence ID" value="NZ_CAWNJS010000001.1"/>
</dbReference>
<gene>
    <name evidence="2" type="ORF">NIES37_61520</name>
</gene>
<evidence type="ECO:0008006" key="4">
    <source>
        <dbReference type="Google" id="ProtNLM"/>
    </source>
</evidence>
<feature type="transmembrane region" description="Helical" evidence="1">
    <location>
        <begin position="109"/>
        <end position="130"/>
    </location>
</feature>
<feature type="transmembrane region" description="Helical" evidence="1">
    <location>
        <begin position="372"/>
        <end position="397"/>
    </location>
</feature>
<reference evidence="2 3" key="1">
    <citation type="submission" date="2017-06" db="EMBL/GenBank/DDBJ databases">
        <title>Genome sequencing of cyanobaciteial culture collection at National Institute for Environmental Studies (NIES).</title>
        <authorList>
            <person name="Hirose Y."/>
            <person name="Shimura Y."/>
            <person name="Fujisawa T."/>
            <person name="Nakamura Y."/>
            <person name="Kawachi M."/>
        </authorList>
    </citation>
    <scope>NUCLEOTIDE SEQUENCE [LARGE SCALE GENOMIC DNA]</scope>
    <source>
        <strain evidence="2 3">NIES-37</strain>
    </source>
</reference>
<dbReference type="KEGG" id="ttq:NIES37_61520"/>
<accession>A0A1Z4N8U3</accession>
<sequence>MDSLVHESLIYQKKKPGYVKNIFLILLAFASAFYPRIINAAGAPSIINFVHFLIVPVVLLIVITSTSTRNRVQIKFAREILAGLLVLLGVMVASALLNGAGFINVALDFILLTEPFMLLLAISCLPLSIASWKKLRSFTLASAVINIVLAIAQYFLLITGIMKYSRYSLLDNVQGVFYLSGAGNYVSVSVSVSVALYYFINTKTAPLWWRVFCIFASFYHLVVSDSKQILVVFFLAWIILVLTKFNDFRKLLLYFVGVVIVIGGFFWAIENLDIEALAAFKHWANRTSLYIPPDGEGYQAKIAGIRMISGYFRSPLNWLIGLGPGHTVSRLGGWVFRDYATLLAPLGVTTHPVTEEVWAYVNSNWLVLESSLFIPLFSWAGIWGDLGFVGLLTYLYLGYIVWSRMCRDDLSKLLMLTLFIYGLIITQMEEPGQTMIVAILIGLQWHQRQMSRQSLDPLAQLEANETSR</sequence>
<feature type="transmembrane region" description="Helical" evidence="1">
    <location>
        <begin position="252"/>
        <end position="269"/>
    </location>
</feature>
<keyword evidence="3" id="KW-1185">Reference proteome</keyword>
<keyword evidence="1" id="KW-0812">Transmembrane</keyword>
<dbReference type="AlphaFoldDB" id="A0A1Z4N8U3"/>
<proteinExistence type="predicted"/>
<organism evidence="2 3">
    <name type="scientific">Tolypothrix tenuis PCC 7101</name>
    <dbReference type="NCBI Taxonomy" id="231146"/>
    <lineage>
        <taxon>Bacteria</taxon>
        <taxon>Bacillati</taxon>
        <taxon>Cyanobacteriota</taxon>
        <taxon>Cyanophyceae</taxon>
        <taxon>Nostocales</taxon>
        <taxon>Tolypothrichaceae</taxon>
        <taxon>Tolypothrix</taxon>
    </lineage>
</organism>
<feature type="transmembrane region" description="Helical" evidence="1">
    <location>
        <begin position="176"/>
        <end position="200"/>
    </location>
</feature>
<name>A0A1Z4N8U3_9CYAN</name>